<feature type="transmembrane region" description="Helical" evidence="7">
    <location>
        <begin position="111"/>
        <end position="135"/>
    </location>
</feature>
<dbReference type="GO" id="GO:0016780">
    <property type="term" value="F:phosphotransferase activity, for other substituted phosphate groups"/>
    <property type="evidence" value="ECO:0007669"/>
    <property type="project" value="InterPro"/>
</dbReference>
<evidence type="ECO:0000256" key="4">
    <source>
        <dbReference type="ARBA" id="ARBA00022692"/>
    </source>
</evidence>
<gene>
    <name evidence="8" type="ordered locus">Mthe_0944</name>
</gene>
<feature type="transmembrane region" description="Helical" evidence="7">
    <location>
        <begin position="304"/>
        <end position="323"/>
    </location>
</feature>
<evidence type="ECO:0000256" key="5">
    <source>
        <dbReference type="ARBA" id="ARBA00022989"/>
    </source>
</evidence>
<organism evidence="8 9">
    <name type="scientific">Methanothrix thermoacetophila (strain DSM 6194 / JCM 14653 / NBRC 101360 / PT)</name>
    <name type="common">Methanosaeta thermophila</name>
    <dbReference type="NCBI Taxonomy" id="349307"/>
    <lineage>
        <taxon>Archaea</taxon>
        <taxon>Methanobacteriati</taxon>
        <taxon>Methanobacteriota</taxon>
        <taxon>Stenosarchaea group</taxon>
        <taxon>Methanomicrobia</taxon>
        <taxon>Methanotrichales</taxon>
        <taxon>Methanotrichaceae</taxon>
        <taxon>Methanothrix</taxon>
    </lineage>
</organism>
<keyword evidence="6 7" id="KW-0472">Membrane</keyword>
<dbReference type="STRING" id="349307.Mthe_0944"/>
<evidence type="ECO:0000313" key="9">
    <source>
        <dbReference type="Proteomes" id="UP000000674"/>
    </source>
</evidence>
<keyword evidence="9" id="KW-1185">Reference proteome</keyword>
<evidence type="ECO:0000256" key="2">
    <source>
        <dbReference type="ARBA" id="ARBA00022475"/>
    </source>
</evidence>
<dbReference type="AlphaFoldDB" id="A0B7Q8"/>
<dbReference type="PANTHER" id="PTHR22926:SF3">
    <property type="entry name" value="UNDECAPRENYL-PHOSPHATE ALPHA-N-ACETYLGLUCOSAMINYL 1-PHOSPHATE TRANSFERASE"/>
    <property type="match status" value="1"/>
</dbReference>
<protein>
    <submittedName>
        <fullName evidence="8">Glycosyl transferase, family 4</fullName>
    </submittedName>
</protein>
<feature type="transmembrane region" description="Helical" evidence="7">
    <location>
        <begin position="45"/>
        <end position="64"/>
    </location>
</feature>
<sequence length="324" mass="35346">MLYISVPVSVAATWIATWKWIRKAPEVGLLGWDMHKPGRPKVPEMGGVPLVFGFVLGVLVYIGIETFYLNSYRYTPILAALCTVLMACIIGIMDDILGWKAGLRQWQKPMFMLFAAMPMMVINAGHTTMSLPLIGRVDWGILYPLVIIPIGVVGASNAFNMVAGYNGLEAGMGVIIFAALGYAGLVMGKTSAAALSIIMLGSLLAFLYFNRYPARVFPGDTMTYSVGALAACVAILGDIEKIAVTLFIPYAIDFFMQARGRFGKEAFANLGDDGSLSQSGIYHLTHLAIALLRRLKGRVYERDVVLFMWGVEAVVAMLSIYAYL</sequence>
<dbReference type="CDD" id="cd06851">
    <property type="entry name" value="GT_GPT_like"/>
    <property type="match status" value="1"/>
</dbReference>
<dbReference type="GO" id="GO:0071555">
    <property type="term" value="P:cell wall organization"/>
    <property type="evidence" value="ECO:0007669"/>
    <property type="project" value="TreeGrafter"/>
</dbReference>
<evidence type="ECO:0000256" key="7">
    <source>
        <dbReference type="SAM" id="Phobius"/>
    </source>
</evidence>
<evidence type="ECO:0000256" key="3">
    <source>
        <dbReference type="ARBA" id="ARBA00022679"/>
    </source>
</evidence>
<keyword evidence="3 8" id="KW-0808">Transferase</keyword>
<keyword evidence="4 7" id="KW-0812">Transmembrane</keyword>
<keyword evidence="5 7" id="KW-1133">Transmembrane helix</keyword>
<dbReference type="Proteomes" id="UP000000674">
    <property type="component" value="Chromosome"/>
</dbReference>
<accession>A0B7Q8</accession>
<dbReference type="HOGENOM" id="CLU_023982_4_0_2"/>
<name>A0B7Q8_METTP</name>
<evidence type="ECO:0000313" key="8">
    <source>
        <dbReference type="EMBL" id="ABK14732.1"/>
    </source>
</evidence>
<feature type="transmembrane region" description="Helical" evidence="7">
    <location>
        <begin position="191"/>
        <end position="209"/>
    </location>
</feature>
<dbReference type="KEGG" id="mtp:Mthe_0944"/>
<feature type="transmembrane region" description="Helical" evidence="7">
    <location>
        <begin position="167"/>
        <end position="185"/>
    </location>
</feature>
<dbReference type="EMBL" id="CP000477">
    <property type="protein sequence ID" value="ABK14732.1"/>
    <property type="molecule type" value="Genomic_DNA"/>
</dbReference>
<feature type="transmembrane region" description="Helical" evidence="7">
    <location>
        <begin position="141"/>
        <end position="160"/>
    </location>
</feature>
<reference evidence="8 9" key="1">
    <citation type="submission" date="2006-10" db="EMBL/GenBank/DDBJ databases">
        <title>Complete sequence of Methanosaeta thermophila PT.</title>
        <authorList>
            <consortium name="US DOE Joint Genome Institute"/>
            <person name="Copeland A."/>
            <person name="Lucas S."/>
            <person name="Lapidus A."/>
            <person name="Barry K."/>
            <person name="Detter J.C."/>
            <person name="Glavina del Rio T."/>
            <person name="Hammon N."/>
            <person name="Israni S."/>
            <person name="Pitluck S."/>
            <person name="Chain P."/>
            <person name="Malfatti S."/>
            <person name="Shin M."/>
            <person name="Vergez L."/>
            <person name="Schmutz J."/>
            <person name="Larimer F."/>
            <person name="Land M."/>
            <person name="Hauser L."/>
            <person name="Kyrpides N."/>
            <person name="Kim E."/>
            <person name="Smith K.S."/>
            <person name="Ingram-Smith C."/>
            <person name="Richardson P."/>
        </authorList>
    </citation>
    <scope>NUCLEOTIDE SEQUENCE [LARGE SCALE GENOMIC DNA]</scope>
    <source>
        <strain evidence="9">DSM 6194 / JCM 14653 / NBRC 101360 / PT</strain>
    </source>
</reference>
<feature type="transmembrane region" description="Helical" evidence="7">
    <location>
        <begin position="76"/>
        <end position="99"/>
    </location>
</feature>
<dbReference type="GO" id="GO:0044038">
    <property type="term" value="P:cell wall macromolecule biosynthetic process"/>
    <property type="evidence" value="ECO:0007669"/>
    <property type="project" value="TreeGrafter"/>
</dbReference>
<evidence type="ECO:0000256" key="6">
    <source>
        <dbReference type="ARBA" id="ARBA00023136"/>
    </source>
</evidence>
<evidence type="ECO:0000256" key="1">
    <source>
        <dbReference type="ARBA" id="ARBA00004651"/>
    </source>
</evidence>
<dbReference type="GO" id="GO:0005886">
    <property type="term" value="C:plasma membrane"/>
    <property type="evidence" value="ECO:0007669"/>
    <property type="project" value="UniProtKB-SubCell"/>
</dbReference>
<proteinExistence type="predicted"/>
<dbReference type="PANTHER" id="PTHR22926">
    <property type="entry name" value="PHOSPHO-N-ACETYLMURAMOYL-PENTAPEPTIDE-TRANSFERASE"/>
    <property type="match status" value="1"/>
</dbReference>
<keyword evidence="2" id="KW-1003">Cell membrane</keyword>
<dbReference type="Pfam" id="PF00953">
    <property type="entry name" value="Glycos_transf_4"/>
    <property type="match status" value="1"/>
</dbReference>
<comment type="subcellular location">
    <subcellularLocation>
        <location evidence="1">Cell membrane</location>
        <topology evidence="1">Multi-pass membrane protein</topology>
    </subcellularLocation>
</comment>
<dbReference type="InterPro" id="IPR000715">
    <property type="entry name" value="Glycosyl_transferase_4"/>
</dbReference>